<dbReference type="GO" id="GO:0048471">
    <property type="term" value="C:perinuclear region of cytoplasm"/>
    <property type="evidence" value="ECO:0007669"/>
    <property type="project" value="UniProtKB-SubCell"/>
</dbReference>
<feature type="region of interest" description="Disordered" evidence="7">
    <location>
        <begin position="1129"/>
        <end position="1160"/>
    </location>
</feature>
<evidence type="ECO:0000256" key="3">
    <source>
        <dbReference type="ARBA" id="ARBA00022723"/>
    </source>
</evidence>
<proteinExistence type="predicted"/>
<feature type="compositionally biased region" description="Basic and acidic residues" evidence="7">
    <location>
        <begin position="869"/>
        <end position="893"/>
    </location>
</feature>
<feature type="compositionally biased region" description="Basic residues" evidence="7">
    <location>
        <begin position="575"/>
        <end position="585"/>
    </location>
</feature>
<organism evidence="9 10">
    <name type="scientific">Oncorhynchus mykiss</name>
    <name type="common">Rainbow trout</name>
    <name type="synonym">Salmo gairdneri</name>
    <dbReference type="NCBI Taxonomy" id="8022"/>
    <lineage>
        <taxon>Eukaryota</taxon>
        <taxon>Metazoa</taxon>
        <taxon>Chordata</taxon>
        <taxon>Craniata</taxon>
        <taxon>Vertebrata</taxon>
        <taxon>Euteleostomi</taxon>
        <taxon>Actinopterygii</taxon>
        <taxon>Neopterygii</taxon>
        <taxon>Teleostei</taxon>
        <taxon>Protacanthopterygii</taxon>
        <taxon>Salmoniformes</taxon>
        <taxon>Salmonidae</taxon>
        <taxon>Salmoninae</taxon>
        <taxon>Oncorhynchus</taxon>
    </lineage>
</organism>
<protein>
    <submittedName>
        <fullName evidence="9">Myosin VIIA and Rab interacting protein a</fullName>
    </submittedName>
</protein>
<comment type="subcellular location">
    <subcellularLocation>
        <location evidence="1">Cytoplasm</location>
        <location evidence="1">Perinuclear region</location>
    </subcellularLocation>
</comment>
<feature type="compositionally biased region" description="Basic and acidic residues" evidence="7">
    <location>
        <begin position="1134"/>
        <end position="1157"/>
    </location>
</feature>
<feature type="compositionally biased region" description="Low complexity" evidence="7">
    <location>
        <begin position="620"/>
        <end position="648"/>
    </location>
</feature>
<feature type="compositionally biased region" description="Basic and acidic residues" evidence="7">
    <location>
        <begin position="1183"/>
        <end position="1306"/>
    </location>
</feature>
<dbReference type="Proteomes" id="UP000694395">
    <property type="component" value="Chromosome 8"/>
</dbReference>
<keyword evidence="6" id="KW-0175">Coiled coil</keyword>
<dbReference type="Gene3D" id="3.30.40.10">
    <property type="entry name" value="Zinc/RING finger domain, C3HC4 (zinc finger)"/>
    <property type="match status" value="1"/>
</dbReference>
<feature type="domain" description="RabBD" evidence="8">
    <location>
        <begin position="54"/>
        <end position="174"/>
    </location>
</feature>
<reference evidence="9" key="1">
    <citation type="submission" date="2020-07" db="EMBL/GenBank/DDBJ databases">
        <title>A long reads based de novo assembly of the rainbow trout Arlee double haploid line genome.</title>
        <authorList>
            <person name="Gao G."/>
            <person name="Palti Y."/>
        </authorList>
    </citation>
    <scope>NUCLEOTIDE SEQUENCE [LARGE SCALE GENOMIC DNA]</scope>
</reference>
<sequence length="1533" mass="172923">MRAGQRPGFAYCTGVELKRRSLGHGPVCPELSGDNRLEQGVGLTVVPESAMRRKLDMSGLTDDEAEHVLQVVQRDMKLRKKEDERLSELKQELDEEGSRCSLLSRQHRFNERCCIRCCSPFTFLVNPKRPCLDCKYNVCKTCRSYSKKDKAWVCSACQKGRLLKTQSLEWYYNNVKCRFKRFGSAKVLKTLYRKHLAEHGTLGELTEGSTYEESIGNEGSVCSENAFYRQSEEHSMAETLTVALRVAEEAIDEAIAKAEGHTDSQDKQSEARYLRDHREELIEELATTIVQKIIRRRKNLAEMKPDYDLDWLPDNQSGDLPLASSSPSCKISRTTSARAKASIWRSHSAFSLLDDNVMMQCSGVSQDSQHGLKKEGGAAGLANWKSVDRLDNSMLKSPDGNWIAQQSTQLSRPSLLTKRKSLVFSVLEKESGVISAYDEMGSDDAEGGEGAWGAALLEIRRKMTNANNNQGSEAPDSQASDDQQHSLPSPLLEHHASTDTLNSESEVGEDPIRGQGPKPQKPLLAILKRKVPVEHRCTPSSRRSSRPGIFDVNFNPEGTEAESSGADELEEGGKVRRTRRRKRTKKDQGEGRGEEYSSMDALAKKLSVKKTSQSGAVTPDTLTLDGGLTSRSLTPEPRGPEGEAPGCGAPKGQGGGTMGVTINLEQELTIRLRELASQVGLAHLSSSEDELHRSGEDEGGREGRREGTQEEERLWHIEIEMEGGRAGEDEEEKRTKEREGDGGGELKSTLIKLASQVRGTEFSSTEDELDRVGRVEREWERERVEERTKKREREGREEHTVKLRMLASQVTHFSSTEEELDRVGVSDGEMEEQREGEREGEKEELTYERCRLARQVNDAQLSSTEDEQDRVGLYDEEMEKGREERGGEGGGEREEIDAEALWEMEGDKEQLTSKLRDLASLVSASQFSSTEDELDRVGRNEGEREEGRKGDRMKLSNRVADWVRERCGEEGKWHGERWGEMEGERRRVQVERVREKPWYLGGMEVEGRRMNKERRDSIGELDVRLFDFEDESEKEGELQSEEMDTKVEEEGVMKVQRMMERMFEGGKEGKRAGEAERKVEGGMGEAEVGERERETTESVDTVEGEVMFDKIISNLEDTLGGMEVEMDGEMVANPEREGREEDKNQTKVGESKFKKEEEIDEYPINEMLMLEQLSDRFGTLDKTGVKPQEKERERDSLDKTVECVVEQGEKEAREKDEQAETETHKSIRPQHLDERKEQVSDQTKSETSRDLEEESKGVERGGYEGGEVEKQTSEKEMDDFGEREGENFEKNTDEKETESNRTKDPEESAPCVQEEILSSVEIQNRYSAMSLRSITTEVLTVLNATEDLLQGVEEGDYACSPPYTPSLPLNTDTKRLDEQLSRLEENVYVAAGTAYGLEAELDDLEECARAIGDSTSDLELSYLEEQVASAAAQVHQSDLQTQTFALEKRRKRGILPLVLPRVSDIAARITALKNAGLNVVPQNRFTKPKKQPKVLDQTRSLSTRTRSFTWSGHVVRNNSWPYLSLTSNYKHIL</sequence>
<dbReference type="SUPFAM" id="SSF57903">
    <property type="entry name" value="FYVE/PHD zinc finger"/>
    <property type="match status" value="1"/>
</dbReference>
<dbReference type="GO" id="GO:0017022">
    <property type="term" value="F:myosin binding"/>
    <property type="evidence" value="ECO:0007669"/>
    <property type="project" value="TreeGrafter"/>
</dbReference>
<keyword evidence="2" id="KW-0963">Cytoplasm</keyword>
<feature type="compositionally biased region" description="Polar residues" evidence="7">
    <location>
        <begin position="466"/>
        <end position="487"/>
    </location>
</feature>
<feature type="compositionally biased region" description="Basic and acidic residues" evidence="7">
    <location>
        <begin position="831"/>
        <end position="846"/>
    </location>
</feature>
<dbReference type="GeneTree" id="ENSGT00950000183138"/>
<keyword evidence="3" id="KW-0479">Metal-binding</keyword>
<feature type="compositionally biased region" description="Basic and acidic residues" evidence="7">
    <location>
        <begin position="1063"/>
        <end position="1080"/>
    </location>
</feature>
<evidence type="ECO:0000256" key="1">
    <source>
        <dbReference type="ARBA" id="ARBA00004556"/>
    </source>
</evidence>
<evidence type="ECO:0000259" key="8">
    <source>
        <dbReference type="PROSITE" id="PS50916"/>
    </source>
</evidence>
<dbReference type="Pfam" id="PF02318">
    <property type="entry name" value="FYVE_2"/>
    <property type="match status" value="1"/>
</dbReference>
<feature type="region of interest" description="Disordered" evidence="7">
    <location>
        <begin position="1063"/>
        <end position="1100"/>
    </location>
</feature>
<feature type="compositionally biased region" description="Basic and acidic residues" evidence="7">
    <location>
        <begin position="689"/>
        <end position="741"/>
    </location>
</feature>
<feature type="compositionally biased region" description="Basic and acidic residues" evidence="7">
    <location>
        <begin position="783"/>
        <end position="801"/>
    </location>
</feature>
<gene>
    <name evidence="9" type="primary">myripa</name>
</gene>
<feature type="compositionally biased region" description="Acidic residues" evidence="7">
    <location>
        <begin position="1029"/>
        <end position="1042"/>
    </location>
</feature>
<accession>A0A8C7NP87</accession>
<feature type="region of interest" description="Disordered" evidence="7">
    <location>
        <begin position="858"/>
        <end position="895"/>
    </location>
</feature>
<feature type="region of interest" description="Disordered" evidence="7">
    <location>
        <begin position="466"/>
        <end position="655"/>
    </location>
</feature>
<feature type="compositionally biased region" description="Basic and acidic residues" evidence="7">
    <location>
        <begin position="935"/>
        <end position="952"/>
    </location>
</feature>
<feature type="compositionally biased region" description="Basic and acidic residues" evidence="7">
    <location>
        <begin position="586"/>
        <end position="595"/>
    </location>
</feature>
<dbReference type="GO" id="GO:0003779">
    <property type="term" value="F:actin binding"/>
    <property type="evidence" value="ECO:0007669"/>
    <property type="project" value="TreeGrafter"/>
</dbReference>
<reference evidence="9" key="3">
    <citation type="submission" date="2025-09" db="UniProtKB">
        <authorList>
            <consortium name="Ensembl"/>
        </authorList>
    </citation>
    <scope>IDENTIFICATION</scope>
</reference>
<dbReference type="PANTHER" id="PTHR14555:SF6">
    <property type="entry name" value="RAB EFFECTOR MYRIP"/>
    <property type="match status" value="1"/>
</dbReference>
<keyword evidence="4" id="KW-0863">Zinc-finger</keyword>
<dbReference type="PANTHER" id="PTHR14555">
    <property type="entry name" value="MYELIN-ASSOCIATED OLIGODENDROCYTIC BASIC PROTEIN MOBP -RELATED"/>
    <property type="match status" value="1"/>
</dbReference>
<dbReference type="PROSITE" id="PS50916">
    <property type="entry name" value="RABBD"/>
    <property type="match status" value="1"/>
</dbReference>
<dbReference type="InterPro" id="IPR051745">
    <property type="entry name" value="Intracell_Transport_Effector"/>
</dbReference>
<feature type="region of interest" description="Disordered" evidence="7">
    <location>
        <begin position="783"/>
        <end position="846"/>
    </location>
</feature>
<dbReference type="InterPro" id="IPR041282">
    <property type="entry name" value="FYVE_2"/>
</dbReference>
<evidence type="ECO:0000256" key="5">
    <source>
        <dbReference type="ARBA" id="ARBA00022833"/>
    </source>
</evidence>
<dbReference type="InterPro" id="IPR006788">
    <property type="entry name" value="Myrip/Melanophilin"/>
</dbReference>
<evidence type="ECO:0000256" key="6">
    <source>
        <dbReference type="SAM" id="Coils"/>
    </source>
</evidence>
<dbReference type="Ensembl" id="ENSOMYT00000011349.2">
    <property type="protein sequence ID" value="ENSOMYP00000010262.2"/>
    <property type="gene ID" value="ENSOMYG00000062081.1"/>
</dbReference>
<evidence type="ECO:0000313" key="10">
    <source>
        <dbReference type="Proteomes" id="UP000694395"/>
    </source>
</evidence>
<feature type="region of interest" description="Disordered" evidence="7">
    <location>
        <begin position="1178"/>
        <end position="1311"/>
    </location>
</feature>
<dbReference type="GO" id="GO:0030864">
    <property type="term" value="C:cortical actin cytoskeleton"/>
    <property type="evidence" value="ECO:0007669"/>
    <property type="project" value="TreeGrafter"/>
</dbReference>
<dbReference type="GO" id="GO:0006886">
    <property type="term" value="P:intracellular protein transport"/>
    <property type="evidence" value="ECO:0007669"/>
    <property type="project" value="InterPro"/>
</dbReference>
<dbReference type="InterPro" id="IPR011011">
    <property type="entry name" value="Znf_FYVE_PHD"/>
</dbReference>
<dbReference type="InterPro" id="IPR010911">
    <property type="entry name" value="Rab_BD"/>
</dbReference>
<feature type="region of interest" description="Disordered" evidence="7">
    <location>
        <begin position="1029"/>
        <end position="1048"/>
    </location>
</feature>
<evidence type="ECO:0000313" key="9">
    <source>
        <dbReference type="Ensembl" id="ENSOMYP00000010262.2"/>
    </source>
</evidence>
<dbReference type="InterPro" id="IPR013083">
    <property type="entry name" value="Znf_RING/FYVE/PHD"/>
</dbReference>
<name>A0A8C7NP87_ONCMY</name>
<feature type="region of interest" description="Disordered" evidence="7">
    <location>
        <begin position="923"/>
        <end position="952"/>
    </location>
</feature>
<feature type="region of interest" description="Disordered" evidence="7">
    <location>
        <begin position="681"/>
        <end position="748"/>
    </location>
</feature>
<dbReference type="GO" id="GO:0008270">
    <property type="term" value="F:zinc ion binding"/>
    <property type="evidence" value="ECO:0007669"/>
    <property type="project" value="UniProtKB-KW"/>
</dbReference>
<keyword evidence="10" id="KW-1185">Reference proteome</keyword>
<evidence type="ECO:0000256" key="2">
    <source>
        <dbReference type="ARBA" id="ARBA00022490"/>
    </source>
</evidence>
<dbReference type="Pfam" id="PF04698">
    <property type="entry name" value="Rab_eff_C"/>
    <property type="match status" value="2"/>
</dbReference>
<dbReference type="GO" id="GO:0031267">
    <property type="term" value="F:small GTPase binding"/>
    <property type="evidence" value="ECO:0007669"/>
    <property type="project" value="InterPro"/>
</dbReference>
<reference evidence="9" key="2">
    <citation type="submission" date="2025-08" db="UniProtKB">
        <authorList>
            <consortium name="Ensembl"/>
        </authorList>
    </citation>
    <scope>IDENTIFICATION</scope>
</reference>
<feature type="coiled-coil region" evidence="6">
    <location>
        <begin position="72"/>
        <end position="106"/>
    </location>
</feature>
<evidence type="ECO:0000256" key="4">
    <source>
        <dbReference type="ARBA" id="ARBA00022771"/>
    </source>
</evidence>
<dbReference type="FunFam" id="3.30.40.10:FF:000018">
    <property type="entry name" value="Synaptotagmin-like 5, isoform CRA_a"/>
    <property type="match status" value="1"/>
</dbReference>
<evidence type="ECO:0000256" key="7">
    <source>
        <dbReference type="SAM" id="MobiDB-lite"/>
    </source>
</evidence>
<keyword evidence="5" id="KW-0862">Zinc</keyword>